<reference evidence="2 3" key="2">
    <citation type="journal article" date="2016" name="Genome Announc.">
        <title>Genome Sequence of a Gram-Positive Diazotroph, Paenibacillus durus Type Strain ATCC 35681.</title>
        <authorList>
            <person name="Halim M.A."/>
            <person name="Rahman A.Y."/>
            <person name="Sim K.S."/>
            <person name="Yam H.C."/>
            <person name="Rahim A.A."/>
            <person name="Ghazali A.H."/>
            <person name="Najimudin N."/>
        </authorList>
    </citation>
    <scope>NUCLEOTIDE SEQUENCE [LARGE SCALE GENOMIC DNA]</scope>
    <source>
        <strain evidence="2 3">ATCC 35681</strain>
    </source>
</reference>
<protein>
    <submittedName>
        <fullName evidence="2">Transporter</fullName>
    </submittedName>
</protein>
<dbReference type="Proteomes" id="UP000034189">
    <property type="component" value="Chromosome"/>
</dbReference>
<sequence>MNGKLTKEFELKTPTFTGFNEFIIADLKGFFKEVNIKPVYTGVLAQGSNLAQSVVRGDNDLFGSGHPTNIAVARKAGAKIKIVLHSMVDSPENNKLHMTWLVKDGGKINSPADLVGKKIAVGNLGGCVDLLNSEFLKQNNIPKDKVEVVVMKDELQEQALRQGIIDVAVVHPPYNVKAENAGGVKVLTTSFDIGTKAGDGTIGGLAVRAFSEDFIKKHPDVVKAYIVADLKAQQWINDHYEEALKLEAEYLKIDPKDMAGNIYPNQWWVKPEQVQWWIDTAYKNKLAGFENPGEIKAEDLFTNDLNPYYTKELAIPANK</sequence>
<reference evidence="2 3" key="1">
    <citation type="submission" date="2015-03" db="EMBL/GenBank/DDBJ databases">
        <authorList>
            <person name="Abdul Halim M."/>
        </authorList>
    </citation>
    <scope>NUCLEOTIDE SEQUENCE [LARGE SCALE GENOMIC DNA]</scope>
    <source>
        <strain evidence="2 3">ATCC 35681</strain>
    </source>
</reference>
<dbReference type="Gene3D" id="3.40.190.10">
    <property type="entry name" value="Periplasmic binding protein-like II"/>
    <property type="match status" value="2"/>
</dbReference>
<dbReference type="AlphaFoldDB" id="A0A0F7FF58"/>
<accession>A0A0F7FF58</accession>
<dbReference type="InterPro" id="IPR015168">
    <property type="entry name" value="SsuA/THI5"/>
</dbReference>
<dbReference type="SUPFAM" id="SSF53850">
    <property type="entry name" value="Periplasmic binding protein-like II"/>
    <property type="match status" value="1"/>
</dbReference>
<dbReference type="PATRIC" id="fig|1333534.5.peg.1217"/>
<evidence type="ECO:0000313" key="2">
    <source>
        <dbReference type="EMBL" id="AKG37620.1"/>
    </source>
</evidence>
<organism evidence="2 3">
    <name type="scientific">Paenibacillus durus ATCC 35681</name>
    <dbReference type="NCBI Taxonomy" id="1333534"/>
    <lineage>
        <taxon>Bacteria</taxon>
        <taxon>Bacillati</taxon>
        <taxon>Bacillota</taxon>
        <taxon>Bacilli</taxon>
        <taxon>Bacillales</taxon>
        <taxon>Paenibacillaceae</taxon>
        <taxon>Paenibacillus</taxon>
    </lineage>
</organism>
<proteinExistence type="predicted"/>
<dbReference type="EMBL" id="CP011114">
    <property type="protein sequence ID" value="AKG37620.1"/>
    <property type="molecule type" value="Genomic_DNA"/>
</dbReference>
<dbReference type="HOGENOM" id="CLU_028871_5_0_9"/>
<feature type="domain" description="SsuA/THI5-like" evidence="1">
    <location>
        <begin position="20"/>
        <end position="243"/>
    </location>
</feature>
<dbReference type="PANTHER" id="PTHR30024">
    <property type="entry name" value="ALIPHATIC SULFONATES-BINDING PROTEIN-RELATED"/>
    <property type="match status" value="1"/>
</dbReference>
<name>A0A0F7FF58_PAEDU</name>
<evidence type="ECO:0000259" key="1">
    <source>
        <dbReference type="Pfam" id="PF09084"/>
    </source>
</evidence>
<evidence type="ECO:0000313" key="3">
    <source>
        <dbReference type="Proteomes" id="UP000034189"/>
    </source>
</evidence>
<dbReference type="Pfam" id="PF09084">
    <property type="entry name" value="NMT1"/>
    <property type="match status" value="1"/>
</dbReference>
<gene>
    <name evidence="2" type="ORF">VK70_05540</name>
</gene>